<name>A0ABU7R9H8_9ACTN</name>
<dbReference type="Gene3D" id="3.60.70.12">
    <property type="entry name" value="L-amino peptidase D-ALA esterase/amidase"/>
    <property type="match status" value="1"/>
</dbReference>
<dbReference type="EMBL" id="JAZGJQ010000003">
    <property type="protein sequence ID" value="MEE6147205.1"/>
    <property type="molecule type" value="Genomic_DNA"/>
</dbReference>
<dbReference type="InterPro" id="IPR016117">
    <property type="entry name" value="ArgJ-like_dom_sf"/>
</dbReference>
<organism evidence="2 3">
    <name type="scientific">Olsenella absiana</name>
    <dbReference type="NCBI Taxonomy" id="3115222"/>
    <lineage>
        <taxon>Bacteria</taxon>
        <taxon>Bacillati</taxon>
        <taxon>Actinomycetota</taxon>
        <taxon>Coriobacteriia</taxon>
        <taxon>Coriobacteriales</taxon>
        <taxon>Atopobiaceae</taxon>
        <taxon>Olsenella</taxon>
    </lineage>
</organism>
<evidence type="ECO:0000256" key="1">
    <source>
        <dbReference type="ARBA" id="ARBA00007068"/>
    </source>
</evidence>
<proteinExistence type="inferred from homology"/>
<evidence type="ECO:0000313" key="3">
    <source>
        <dbReference type="Proteomes" id="UP001332931"/>
    </source>
</evidence>
<protein>
    <submittedName>
        <fullName evidence="2">P1 family peptidase</fullName>
    </submittedName>
</protein>
<keyword evidence="3" id="KW-1185">Reference proteome</keyword>
<sequence>MPEPTPTSVTQIPGVFAAHATLAEGGTGCTVIVCPKGATGGVDVRGGSPATRETDLLRPEETVQVLNAVVLSGGSAYGLAASCGVAEELERQGIGLNVGAGVVPIVSSACLFDLPVGDFSSRPGIGEGAEATRRALASQGVPLERGCVGAGTGCTVGKLAGPERAMKSGVGECVLCSADLVCGAVSAVNALGNVCDPDTGEAIAGTLSPDGTRVADACELLLDANERSGFSKTAEENERANAARQPAPRTNTTISCVVTNARLTKAQATKVAQMSADAYAHAIRPTHTTSDGDTVFVMATGDVDAAPDVVGVLATRALELAIADAARSAWGAYGLKAAADL</sequence>
<dbReference type="Pfam" id="PF03576">
    <property type="entry name" value="Peptidase_S58"/>
    <property type="match status" value="1"/>
</dbReference>
<dbReference type="SUPFAM" id="SSF56266">
    <property type="entry name" value="DmpA/ArgJ-like"/>
    <property type="match status" value="1"/>
</dbReference>
<dbReference type="PANTHER" id="PTHR36512">
    <property type="entry name" value="D-AMINOPEPTIDASE"/>
    <property type="match status" value="1"/>
</dbReference>
<dbReference type="InterPro" id="IPR005321">
    <property type="entry name" value="Peptidase_S58_DmpA"/>
</dbReference>
<dbReference type="Proteomes" id="UP001332931">
    <property type="component" value="Unassembled WGS sequence"/>
</dbReference>
<comment type="similarity">
    <text evidence="1">Belongs to the peptidase S58 family.</text>
</comment>
<comment type="caution">
    <text evidence="2">The sequence shown here is derived from an EMBL/GenBank/DDBJ whole genome shotgun (WGS) entry which is preliminary data.</text>
</comment>
<dbReference type="PANTHER" id="PTHR36512:SF3">
    <property type="entry name" value="BLR5678 PROTEIN"/>
    <property type="match status" value="1"/>
</dbReference>
<gene>
    <name evidence="2" type="ORF">VXJ25_04245</name>
</gene>
<accession>A0ABU7R9H8</accession>
<dbReference type="RefSeq" id="WP_330957970.1">
    <property type="nucleotide sequence ID" value="NZ_JAZGJQ010000003.1"/>
</dbReference>
<evidence type="ECO:0000313" key="2">
    <source>
        <dbReference type="EMBL" id="MEE6147205.1"/>
    </source>
</evidence>
<dbReference type="CDD" id="cd02252">
    <property type="entry name" value="nylC_like"/>
    <property type="match status" value="1"/>
</dbReference>
<reference evidence="2 3" key="1">
    <citation type="submission" date="2024-01" db="EMBL/GenBank/DDBJ databases">
        <title>Description of Olsenella sp. nov., isolated from pig feces.</title>
        <authorList>
            <person name="Chang Y.-H."/>
        </authorList>
    </citation>
    <scope>NUCLEOTIDE SEQUENCE [LARGE SCALE GENOMIC DNA]</scope>
    <source>
        <strain evidence="2 3">YH-ols2223</strain>
    </source>
</reference>